<accession>A0A9W9BY88</accession>
<gene>
    <name evidence="2" type="ORF">N0V87_008148</name>
</gene>
<dbReference type="EMBL" id="JAPEUV010000110">
    <property type="protein sequence ID" value="KAJ4332722.1"/>
    <property type="molecule type" value="Genomic_DNA"/>
</dbReference>
<feature type="region of interest" description="Disordered" evidence="1">
    <location>
        <begin position="119"/>
        <end position="224"/>
    </location>
</feature>
<comment type="caution">
    <text evidence="2">The sequence shown here is derived from an EMBL/GenBank/DDBJ whole genome shotgun (WGS) entry which is preliminary data.</text>
</comment>
<evidence type="ECO:0000313" key="3">
    <source>
        <dbReference type="Proteomes" id="UP001140562"/>
    </source>
</evidence>
<dbReference type="Proteomes" id="UP001140562">
    <property type="component" value="Unassembled WGS sequence"/>
</dbReference>
<name>A0A9W9BY88_9PLEO</name>
<keyword evidence="3" id="KW-1185">Reference proteome</keyword>
<feature type="compositionally biased region" description="Acidic residues" evidence="1">
    <location>
        <begin position="26"/>
        <end position="42"/>
    </location>
</feature>
<evidence type="ECO:0000313" key="2">
    <source>
        <dbReference type="EMBL" id="KAJ4332722.1"/>
    </source>
</evidence>
<organism evidence="2 3">
    <name type="scientific">Didymella glomerata</name>
    <dbReference type="NCBI Taxonomy" id="749621"/>
    <lineage>
        <taxon>Eukaryota</taxon>
        <taxon>Fungi</taxon>
        <taxon>Dikarya</taxon>
        <taxon>Ascomycota</taxon>
        <taxon>Pezizomycotina</taxon>
        <taxon>Dothideomycetes</taxon>
        <taxon>Pleosporomycetidae</taxon>
        <taxon>Pleosporales</taxon>
        <taxon>Pleosporineae</taxon>
        <taxon>Didymellaceae</taxon>
        <taxon>Didymella</taxon>
    </lineage>
</organism>
<feature type="compositionally biased region" description="Low complexity" evidence="1">
    <location>
        <begin position="191"/>
        <end position="209"/>
    </location>
</feature>
<feature type="region of interest" description="Disordered" evidence="1">
    <location>
        <begin position="239"/>
        <end position="262"/>
    </location>
</feature>
<feature type="compositionally biased region" description="Low complexity" evidence="1">
    <location>
        <begin position="251"/>
        <end position="261"/>
    </location>
</feature>
<evidence type="ECO:0000256" key="1">
    <source>
        <dbReference type="SAM" id="MobiDB-lite"/>
    </source>
</evidence>
<feature type="region of interest" description="Disordered" evidence="1">
    <location>
        <begin position="1"/>
        <end position="66"/>
    </location>
</feature>
<feature type="compositionally biased region" description="Polar residues" evidence="1">
    <location>
        <begin position="128"/>
        <end position="137"/>
    </location>
</feature>
<dbReference type="OrthoDB" id="3793416at2759"/>
<feature type="compositionally biased region" description="Polar residues" evidence="1">
    <location>
        <begin position="148"/>
        <end position="158"/>
    </location>
</feature>
<sequence length="437" mass="43866">MRTIAPPLSPTADLNDIGAPAPTPTTDEELPAPTFDEVEACDLPDPPYWCNEPPPDFWHPEQTATGWDDWASWNNDNIGGGNNVAPPTTTLRPVEQTPEVITTVTPTVIDIRTNVQPTASSIEGDATPQPQVPSTLPATLPAGDGNKEQQTSPAQQIPGQDAPQTKVAEGGNTPQASQAQGDPVQPPPGSAAPTTLAPGAPAPGQTTAGSKPNTGIVPAQRQSASTGNALLDTIINHLGKAQPGARPPQPAQATQPTLRTTGGSGEGFARESAAVATDTARVGAGSSANGFEDVIGQTTPGAVQTTSAQDDIAVGNTITLGSATISLTAGLSTVVGTGTDTTLIAIQTDSASHTIITISSSGTAITATITNAPATVTMPKTDFEASITNSAGRGVATSRVAVTAVSTSSKSSAHSRSTPLSGLAAFVVGLLGIAAIS</sequence>
<protein>
    <submittedName>
        <fullName evidence="2">Uncharacterized protein</fullName>
    </submittedName>
</protein>
<reference evidence="2" key="1">
    <citation type="submission" date="2022-10" db="EMBL/GenBank/DDBJ databases">
        <title>Tapping the CABI collections for fungal endophytes: first genome assemblies for Collariella, Neodidymelliopsis, Ascochyta clinopodiicola, Didymella pomorum, Didymosphaeria variabile, Neocosmospora piperis and Neocucurbitaria cava.</title>
        <authorList>
            <person name="Hill R."/>
        </authorList>
    </citation>
    <scope>NUCLEOTIDE SEQUENCE</scope>
    <source>
        <strain evidence="2">IMI 360193</strain>
    </source>
</reference>
<proteinExistence type="predicted"/>
<feature type="compositionally biased region" description="Pro residues" evidence="1">
    <location>
        <begin position="44"/>
        <end position="57"/>
    </location>
</feature>
<dbReference type="AlphaFoldDB" id="A0A9W9BY88"/>